<sequence length="116" mass="12364">MTLTEICRPPYPHAGVPLALSGAGLGPRNAHVHVQGVASVPVAAISIPEVEVAGNELTFDFEDLQRGRGSPNASTLLDSELKSIPCAGRDVDDPSAAHHKHKQQLFLRCFRHGPRG</sequence>
<keyword evidence="2" id="KW-1185">Reference proteome</keyword>
<accession>A0A0H1BIE4</accession>
<organism evidence="1 2">
    <name type="scientific">Blastomyces silverae</name>
    <dbReference type="NCBI Taxonomy" id="2060906"/>
    <lineage>
        <taxon>Eukaryota</taxon>
        <taxon>Fungi</taxon>
        <taxon>Dikarya</taxon>
        <taxon>Ascomycota</taxon>
        <taxon>Pezizomycotina</taxon>
        <taxon>Eurotiomycetes</taxon>
        <taxon>Eurotiomycetidae</taxon>
        <taxon>Onygenales</taxon>
        <taxon>Ajellomycetaceae</taxon>
        <taxon>Blastomyces</taxon>
    </lineage>
</organism>
<name>A0A0H1BIE4_9EURO</name>
<reference evidence="2" key="1">
    <citation type="journal article" date="2015" name="PLoS Genet.">
        <title>The dynamic genome and transcriptome of the human fungal pathogen Blastomyces and close relative Emmonsia.</title>
        <authorList>
            <person name="Munoz J.F."/>
            <person name="Gauthier G.M."/>
            <person name="Desjardins C.A."/>
            <person name="Gallo J.E."/>
            <person name="Holder J."/>
            <person name="Sullivan T.D."/>
            <person name="Marty A.J."/>
            <person name="Carmen J.C."/>
            <person name="Chen Z."/>
            <person name="Ding L."/>
            <person name="Gujja S."/>
            <person name="Magrini V."/>
            <person name="Misas E."/>
            <person name="Mitreva M."/>
            <person name="Priest M."/>
            <person name="Saif S."/>
            <person name="Whiston E.A."/>
            <person name="Young S."/>
            <person name="Zeng Q."/>
            <person name="Goldman W.E."/>
            <person name="Mardis E.R."/>
            <person name="Taylor J.W."/>
            <person name="McEwen J.G."/>
            <person name="Clay O.K."/>
            <person name="Klein B.S."/>
            <person name="Cuomo C.A."/>
        </authorList>
    </citation>
    <scope>NUCLEOTIDE SEQUENCE [LARGE SCALE GENOMIC DNA]</scope>
    <source>
        <strain evidence="2">UAMH 139</strain>
    </source>
</reference>
<gene>
    <name evidence="1" type="ORF">EMPG_13586</name>
</gene>
<evidence type="ECO:0000313" key="2">
    <source>
        <dbReference type="Proteomes" id="UP000053573"/>
    </source>
</evidence>
<dbReference type="AlphaFoldDB" id="A0A0H1BIE4"/>
<dbReference type="Proteomes" id="UP000053573">
    <property type="component" value="Unassembled WGS sequence"/>
</dbReference>
<dbReference type="EMBL" id="LDEV01001740">
    <property type="protein sequence ID" value="KLJ11135.1"/>
    <property type="molecule type" value="Genomic_DNA"/>
</dbReference>
<comment type="caution">
    <text evidence="1">The sequence shown here is derived from an EMBL/GenBank/DDBJ whole genome shotgun (WGS) entry which is preliminary data.</text>
</comment>
<protein>
    <submittedName>
        <fullName evidence="1">Uncharacterized protein</fullName>
    </submittedName>
</protein>
<evidence type="ECO:0000313" key="1">
    <source>
        <dbReference type="EMBL" id="KLJ11135.1"/>
    </source>
</evidence>
<proteinExistence type="predicted"/>